<sequence>MANFVPLSEQQEADEATESKPTTQKVISLLNEAQLEQRQKKMDCLYQDCNVSTPTSNHKYTC</sequence>
<comment type="caution">
    <text evidence="2">The sequence shown here is derived from an EMBL/GenBank/DDBJ whole genome shotgun (WGS) entry which is preliminary data.</text>
</comment>
<reference evidence="2" key="1">
    <citation type="submission" date="2023-03" db="EMBL/GenBank/DDBJ databases">
        <authorList>
            <person name="Steffen K."/>
            <person name="Cardenas P."/>
        </authorList>
    </citation>
    <scope>NUCLEOTIDE SEQUENCE</scope>
</reference>
<dbReference type="Proteomes" id="UP001174909">
    <property type="component" value="Unassembled WGS sequence"/>
</dbReference>
<proteinExistence type="predicted"/>
<dbReference type="AlphaFoldDB" id="A0AA35TCA9"/>
<evidence type="ECO:0000313" key="2">
    <source>
        <dbReference type="EMBL" id="CAI8045675.1"/>
    </source>
</evidence>
<gene>
    <name evidence="2" type="ORF">GBAR_LOCUS25267</name>
</gene>
<keyword evidence="3" id="KW-1185">Reference proteome</keyword>
<feature type="region of interest" description="Disordered" evidence="1">
    <location>
        <begin position="1"/>
        <end position="23"/>
    </location>
</feature>
<name>A0AA35TCA9_GEOBA</name>
<protein>
    <submittedName>
        <fullName evidence="2">Uncharacterized protein</fullName>
    </submittedName>
</protein>
<evidence type="ECO:0000256" key="1">
    <source>
        <dbReference type="SAM" id="MobiDB-lite"/>
    </source>
</evidence>
<organism evidence="2 3">
    <name type="scientific">Geodia barretti</name>
    <name type="common">Barrett's horny sponge</name>
    <dbReference type="NCBI Taxonomy" id="519541"/>
    <lineage>
        <taxon>Eukaryota</taxon>
        <taxon>Metazoa</taxon>
        <taxon>Porifera</taxon>
        <taxon>Demospongiae</taxon>
        <taxon>Heteroscleromorpha</taxon>
        <taxon>Tetractinellida</taxon>
        <taxon>Astrophorina</taxon>
        <taxon>Geodiidae</taxon>
        <taxon>Geodia</taxon>
    </lineage>
</organism>
<dbReference type="EMBL" id="CASHTH010003495">
    <property type="protein sequence ID" value="CAI8045675.1"/>
    <property type="molecule type" value="Genomic_DNA"/>
</dbReference>
<evidence type="ECO:0000313" key="3">
    <source>
        <dbReference type="Proteomes" id="UP001174909"/>
    </source>
</evidence>
<accession>A0AA35TCA9</accession>